<keyword evidence="1 3" id="KW-0853">WD repeat</keyword>
<dbReference type="InterPro" id="IPR001680">
    <property type="entry name" value="WD40_rpt"/>
</dbReference>
<dbReference type="PANTHER" id="PTHR19879">
    <property type="entry name" value="TRANSCRIPTION INITIATION FACTOR TFIID"/>
    <property type="match status" value="1"/>
</dbReference>
<organism evidence="4 5">
    <name type="scientific">Thalassotalea piscium</name>
    <dbReference type="NCBI Taxonomy" id="1230533"/>
    <lineage>
        <taxon>Bacteria</taxon>
        <taxon>Pseudomonadati</taxon>
        <taxon>Pseudomonadota</taxon>
        <taxon>Gammaproteobacteria</taxon>
        <taxon>Alteromonadales</taxon>
        <taxon>Colwelliaceae</taxon>
        <taxon>Thalassotalea</taxon>
    </lineage>
</organism>
<gene>
    <name evidence="4" type="ORF">HNQ55_002342</name>
</gene>
<dbReference type="RefSeq" id="WP_246454968.1">
    <property type="nucleotide sequence ID" value="NZ_AP027362.1"/>
</dbReference>
<dbReference type="Proteomes" id="UP000537141">
    <property type="component" value="Unassembled WGS sequence"/>
</dbReference>
<keyword evidence="5" id="KW-1185">Reference proteome</keyword>
<dbReference type="PROSITE" id="PS50082">
    <property type="entry name" value="WD_REPEATS_2"/>
    <property type="match status" value="3"/>
</dbReference>
<dbReference type="PROSITE" id="PS50294">
    <property type="entry name" value="WD_REPEATS_REGION"/>
    <property type="match status" value="1"/>
</dbReference>
<comment type="caution">
    <text evidence="4">The sequence shown here is derived from an EMBL/GenBank/DDBJ whole genome shotgun (WGS) entry which is preliminary data.</text>
</comment>
<dbReference type="PANTHER" id="PTHR19879:SF9">
    <property type="entry name" value="TRANSCRIPTION INITIATION FACTOR TFIID SUBUNIT 5"/>
    <property type="match status" value="1"/>
</dbReference>
<evidence type="ECO:0000256" key="2">
    <source>
        <dbReference type="ARBA" id="ARBA00022737"/>
    </source>
</evidence>
<feature type="repeat" description="WD" evidence="3">
    <location>
        <begin position="203"/>
        <end position="244"/>
    </location>
</feature>
<evidence type="ECO:0000256" key="3">
    <source>
        <dbReference type="PROSITE-ProRule" id="PRU00221"/>
    </source>
</evidence>
<sequence>MEICKRFYRHAIYALSITLLMACQPISKEPIQRWKHAVEGAYAANISNDGTLSVVSSVHNGINLWNIEKNEVIYNWSQQQDNADNLVLAVDIADNNSHVLTASRTEFSIWNASTGKSEAFWEISDTTIRDIAIANNASAALIGQSNGVVLHVSPKSGRRLEFLGHKEKVNSVDMLPNGRIAISGGNDFVAFVWDTQSGQVIYRFNHPSRVTYVALDPKGRFAFTADSKKSSNIWDLKTGELISQLQYNNRQEVYSAVQFSKDGLFLATGAPSRKVSIWDLYTGKRLNSWRVTPKKDTRPASAVVYSIAFSDNNHILTESSSGYAELWPISQ</sequence>
<feature type="repeat" description="WD" evidence="3">
    <location>
        <begin position="247"/>
        <end position="288"/>
    </location>
</feature>
<dbReference type="PROSITE" id="PS51257">
    <property type="entry name" value="PROKAR_LIPOPROTEIN"/>
    <property type="match status" value="1"/>
</dbReference>
<dbReference type="SMART" id="SM00320">
    <property type="entry name" value="WD40"/>
    <property type="match status" value="6"/>
</dbReference>
<reference evidence="4 5" key="1">
    <citation type="submission" date="2020-08" db="EMBL/GenBank/DDBJ databases">
        <title>Genomic Encyclopedia of Type Strains, Phase IV (KMG-IV): sequencing the most valuable type-strain genomes for metagenomic binning, comparative biology and taxonomic classification.</title>
        <authorList>
            <person name="Goeker M."/>
        </authorList>
    </citation>
    <scope>NUCLEOTIDE SEQUENCE [LARGE SCALE GENOMIC DNA]</scope>
    <source>
        <strain evidence="4 5">DSM 26287</strain>
    </source>
</reference>
<evidence type="ECO:0000313" key="4">
    <source>
        <dbReference type="EMBL" id="MBB6543820.1"/>
    </source>
</evidence>
<keyword evidence="2" id="KW-0677">Repeat</keyword>
<accession>A0A7X0NI33</accession>
<dbReference type="InterPro" id="IPR019775">
    <property type="entry name" value="WD40_repeat_CS"/>
</dbReference>
<evidence type="ECO:0000256" key="1">
    <source>
        <dbReference type="ARBA" id="ARBA00022574"/>
    </source>
</evidence>
<protein>
    <submittedName>
        <fullName evidence="4">WD40 repeat protein</fullName>
    </submittedName>
</protein>
<evidence type="ECO:0000313" key="5">
    <source>
        <dbReference type="Proteomes" id="UP000537141"/>
    </source>
</evidence>
<proteinExistence type="predicted"/>
<dbReference type="InterPro" id="IPR015943">
    <property type="entry name" value="WD40/YVTN_repeat-like_dom_sf"/>
</dbReference>
<dbReference type="PROSITE" id="PS00678">
    <property type="entry name" value="WD_REPEATS_1"/>
    <property type="match status" value="1"/>
</dbReference>
<dbReference type="EMBL" id="JACHHU010000019">
    <property type="protein sequence ID" value="MBB6543820.1"/>
    <property type="molecule type" value="Genomic_DNA"/>
</dbReference>
<dbReference type="AlphaFoldDB" id="A0A7X0NI33"/>
<dbReference type="Pfam" id="PF00400">
    <property type="entry name" value="WD40"/>
    <property type="match status" value="2"/>
</dbReference>
<dbReference type="SUPFAM" id="SSF50998">
    <property type="entry name" value="Quinoprotein alcohol dehydrogenase-like"/>
    <property type="match status" value="1"/>
</dbReference>
<feature type="repeat" description="WD" evidence="3">
    <location>
        <begin position="162"/>
        <end position="203"/>
    </location>
</feature>
<dbReference type="Gene3D" id="2.130.10.10">
    <property type="entry name" value="YVTN repeat-like/Quinoprotein amine dehydrogenase"/>
    <property type="match status" value="2"/>
</dbReference>
<dbReference type="InterPro" id="IPR011047">
    <property type="entry name" value="Quinoprotein_ADH-like_sf"/>
</dbReference>
<name>A0A7X0NI33_9GAMM</name>